<comment type="similarity">
    <text evidence="7">Belongs to the metallo-dependent hydrolases superfamily. HutI family.</text>
</comment>
<dbReference type="PATRIC" id="fig|1134406.4.peg.1030"/>
<keyword evidence="11" id="KW-1185">Reference proteome</keyword>
<dbReference type="Gene3D" id="3.20.20.140">
    <property type="entry name" value="Metal-dependent hydrolases"/>
    <property type="match status" value="1"/>
</dbReference>
<keyword evidence="4 7" id="KW-0369">Histidine metabolism</keyword>
<comment type="function">
    <text evidence="7">Catalyzes the hydrolytic cleavage of the carbon-nitrogen bond in imidazolone-5-propanoate to yield N-formimidoyl-L-glutamate. It is the third step in the universal histidine degradation pathway.</text>
</comment>
<evidence type="ECO:0000256" key="6">
    <source>
        <dbReference type="ARBA" id="ARBA00023004"/>
    </source>
</evidence>
<dbReference type="GO" id="GO:0019557">
    <property type="term" value="P:L-histidine catabolic process to glutamate and formate"/>
    <property type="evidence" value="ECO:0007669"/>
    <property type="project" value="UniProtKB-UniPathway"/>
</dbReference>
<feature type="domain" description="Amidohydrolase-related" evidence="8">
    <location>
        <begin position="65"/>
        <end position="414"/>
    </location>
</feature>
<comment type="cofactor">
    <cofactor evidence="7">
        <name>Zn(2+)</name>
        <dbReference type="ChEBI" id="CHEBI:29105"/>
    </cofactor>
    <cofactor evidence="7">
        <name>Fe(3+)</name>
        <dbReference type="ChEBI" id="CHEBI:29034"/>
    </cofactor>
    <text evidence="7">Binds 1 zinc or iron ion per subunit.</text>
</comment>
<feature type="binding site" evidence="7">
    <location>
        <position position="179"/>
    </location>
    <ligand>
        <name>4-imidazolone-5-propanoate</name>
        <dbReference type="ChEBI" id="CHEBI:77893"/>
    </ligand>
</feature>
<feature type="binding site" evidence="7">
    <location>
        <position position="251"/>
    </location>
    <ligand>
        <name>Fe(3+)</name>
        <dbReference type="ChEBI" id="CHEBI:29034"/>
    </ligand>
</feature>
<dbReference type="PANTHER" id="PTHR42752:SF1">
    <property type="entry name" value="IMIDAZOLONEPROPIONASE-RELATED"/>
    <property type="match status" value="1"/>
</dbReference>
<dbReference type="InterPro" id="IPR005920">
    <property type="entry name" value="HutI"/>
</dbReference>
<reference evidence="10 11" key="1">
    <citation type="submission" date="2015-07" db="EMBL/GenBank/DDBJ databases">
        <title>Genome sequence of Ornatilinea apprima DSM 23815.</title>
        <authorList>
            <person name="Hemp J."/>
            <person name="Ward L.M."/>
            <person name="Pace L.A."/>
            <person name="Fischer W.W."/>
        </authorList>
    </citation>
    <scope>NUCLEOTIDE SEQUENCE [LARGE SCALE GENOMIC DNA]</scope>
    <source>
        <strain evidence="10 11">P3M-1</strain>
    </source>
</reference>
<keyword evidence="3 7" id="KW-0378">Hydrolase</keyword>
<dbReference type="GO" id="GO:0050480">
    <property type="term" value="F:imidazolonepropionase activity"/>
    <property type="evidence" value="ECO:0007669"/>
    <property type="project" value="UniProtKB-UniRule"/>
</dbReference>
<dbReference type="SUPFAM" id="SSF51338">
    <property type="entry name" value="Composite domain of metallo-dependent hydrolases"/>
    <property type="match status" value="1"/>
</dbReference>
<feature type="domain" description="Aminodeoxyfutalosine deaminase/Imidazolonepropionase-like composite" evidence="9">
    <location>
        <begin position="31"/>
        <end position="56"/>
    </location>
</feature>
<dbReference type="HAMAP" id="MF_00372">
    <property type="entry name" value="HutI"/>
    <property type="match status" value="1"/>
</dbReference>
<dbReference type="FunFam" id="3.20.20.140:FF:000007">
    <property type="entry name" value="Imidazolonepropionase"/>
    <property type="match status" value="1"/>
</dbReference>
<dbReference type="PANTHER" id="PTHR42752">
    <property type="entry name" value="IMIDAZOLONEPROPIONASE"/>
    <property type="match status" value="1"/>
</dbReference>
<dbReference type="EC" id="3.5.2.7" evidence="1 7"/>
<evidence type="ECO:0000259" key="8">
    <source>
        <dbReference type="Pfam" id="PF01979"/>
    </source>
</evidence>
<dbReference type="Gene3D" id="2.30.40.10">
    <property type="entry name" value="Urease, subunit C, domain 1"/>
    <property type="match status" value="1"/>
</dbReference>
<feature type="binding site" evidence="7">
    <location>
        <position position="74"/>
    </location>
    <ligand>
        <name>Fe(3+)</name>
        <dbReference type="ChEBI" id="CHEBI:29034"/>
    </ligand>
</feature>
<comment type="caution">
    <text evidence="10">The sequence shown here is derived from an EMBL/GenBank/DDBJ whole genome shotgun (WGS) entry which is preliminary data.</text>
</comment>
<comment type="catalytic activity">
    <reaction evidence="7">
        <text>4-imidazolone-5-propanoate + H2O = N-formimidoyl-L-glutamate</text>
        <dbReference type="Rhea" id="RHEA:23660"/>
        <dbReference type="ChEBI" id="CHEBI:15377"/>
        <dbReference type="ChEBI" id="CHEBI:58928"/>
        <dbReference type="ChEBI" id="CHEBI:77893"/>
        <dbReference type="EC" id="3.5.2.7"/>
    </reaction>
</comment>
<keyword evidence="7" id="KW-0963">Cytoplasm</keyword>
<evidence type="ECO:0000259" key="9">
    <source>
        <dbReference type="Pfam" id="PF22039"/>
    </source>
</evidence>
<evidence type="ECO:0000256" key="5">
    <source>
        <dbReference type="ARBA" id="ARBA00022833"/>
    </source>
</evidence>
<dbReference type="AlphaFoldDB" id="A0A0P6XK36"/>
<dbReference type="GO" id="GO:0005506">
    <property type="term" value="F:iron ion binding"/>
    <property type="evidence" value="ECO:0007669"/>
    <property type="project" value="UniProtKB-UniRule"/>
</dbReference>
<feature type="binding site" evidence="7">
    <location>
        <position position="326"/>
    </location>
    <ligand>
        <name>Fe(3+)</name>
        <dbReference type="ChEBI" id="CHEBI:29034"/>
    </ligand>
</feature>
<evidence type="ECO:0000256" key="4">
    <source>
        <dbReference type="ARBA" id="ARBA00022808"/>
    </source>
</evidence>
<comment type="pathway">
    <text evidence="7">Amino-acid degradation; L-histidine degradation into L-glutamate; N-formimidoyl-L-glutamate from L-histidine: step 3/3.</text>
</comment>
<feature type="binding site" evidence="7">
    <location>
        <position position="330"/>
    </location>
    <ligand>
        <name>N-formimidoyl-L-glutamate</name>
        <dbReference type="ChEBI" id="CHEBI:58928"/>
    </ligand>
</feature>
<feature type="binding site" evidence="7">
    <location>
        <position position="83"/>
    </location>
    <ligand>
        <name>4-imidazolone-5-propanoate</name>
        <dbReference type="ChEBI" id="CHEBI:77893"/>
    </ligand>
</feature>
<dbReference type="SUPFAM" id="SSF51556">
    <property type="entry name" value="Metallo-dependent hydrolases"/>
    <property type="match status" value="1"/>
</dbReference>
<dbReference type="GO" id="GO:0008270">
    <property type="term" value="F:zinc ion binding"/>
    <property type="evidence" value="ECO:0007669"/>
    <property type="project" value="UniProtKB-UniRule"/>
</dbReference>
<dbReference type="GO" id="GO:0019556">
    <property type="term" value="P:L-histidine catabolic process to glutamate and formamide"/>
    <property type="evidence" value="ECO:0007669"/>
    <property type="project" value="UniProtKB-UniRule"/>
</dbReference>
<evidence type="ECO:0000256" key="2">
    <source>
        <dbReference type="ARBA" id="ARBA00022723"/>
    </source>
</evidence>
<feature type="binding site" evidence="7">
    <location>
        <position position="146"/>
    </location>
    <ligand>
        <name>4-imidazolone-5-propanoate</name>
        <dbReference type="ChEBI" id="CHEBI:77893"/>
    </ligand>
</feature>
<protein>
    <recommendedName>
        <fullName evidence="1 7">Imidazolonepropionase</fullName>
        <ecNumber evidence="1 7">3.5.2.7</ecNumber>
    </recommendedName>
    <alternativeName>
        <fullName evidence="7">Imidazolone-5-propionate hydrolase</fullName>
    </alternativeName>
</protein>
<feature type="binding site" evidence="7">
    <location>
        <position position="76"/>
    </location>
    <ligand>
        <name>Zn(2+)</name>
        <dbReference type="ChEBI" id="CHEBI:29105"/>
    </ligand>
</feature>
<proteinExistence type="inferred from homology"/>
<dbReference type="InterPro" id="IPR032466">
    <property type="entry name" value="Metal_Hydrolase"/>
</dbReference>
<dbReference type="Pfam" id="PF22039">
    <property type="entry name" value="HUTI_composite_bact"/>
    <property type="match status" value="1"/>
</dbReference>
<comment type="subcellular location">
    <subcellularLocation>
        <location evidence="7">Cytoplasm</location>
    </subcellularLocation>
</comment>
<evidence type="ECO:0000256" key="1">
    <source>
        <dbReference type="ARBA" id="ARBA00012864"/>
    </source>
</evidence>
<dbReference type="Proteomes" id="UP000050417">
    <property type="component" value="Unassembled WGS sequence"/>
</dbReference>
<dbReference type="InterPro" id="IPR011059">
    <property type="entry name" value="Metal-dep_hydrolase_composite"/>
</dbReference>
<comment type="caution">
    <text evidence="7">Lacks conserved residue(s) required for the propagation of feature annotation.</text>
</comment>
<sequence>MLIHSASQLVTLAGGPRRGADMNRLEIIADGAMLMEAGRIAAVGESAALLARYPRAERLDARGRVVMPGLVDPHTHLVWAGDRAAEFEMRLQGKSYMEIMAAGGGIAATVRATRQASRDELLAQTRQRARRMLAHGTTTVEAKTGYGLDLASELAQLEVLLALDEEGPLEIAPTFMGAHAVAPEFNGDAQAFTDHICAVMLPAVRDWWQQNAAARALPFVDVFSEKGVFDLEQTRQILLAARALGFPLKLHVDEFENIGAASLAAELGAVSADHLVKTSPRDIEALARSDTVAVSLPCTPFGLGQHEYTPAQQIIAAGGMLALATDLNPGPAWCENMQFVLALACRAMRLTPAEALCAATINAAAAVRRDGLVGSLEAGKQADALVLQSGDFRDLAYRFGVNQVQTVIKKGEVVYNAPII</sequence>
<feature type="binding site" evidence="7">
    <location>
        <position position="251"/>
    </location>
    <ligand>
        <name>Zn(2+)</name>
        <dbReference type="ChEBI" id="CHEBI:29105"/>
    </ligand>
</feature>
<dbReference type="STRING" id="1134406.ADN00_01390"/>
<dbReference type="GO" id="GO:0005737">
    <property type="term" value="C:cytoplasm"/>
    <property type="evidence" value="ECO:0007669"/>
    <property type="project" value="UniProtKB-SubCell"/>
</dbReference>
<feature type="binding site" evidence="7">
    <location>
        <position position="76"/>
    </location>
    <ligand>
        <name>Fe(3+)</name>
        <dbReference type="ChEBI" id="CHEBI:29034"/>
    </ligand>
</feature>
<organism evidence="10 11">
    <name type="scientific">Ornatilinea apprima</name>
    <dbReference type="NCBI Taxonomy" id="1134406"/>
    <lineage>
        <taxon>Bacteria</taxon>
        <taxon>Bacillati</taxon>
        <taxon>Chloroflexota</taxon>
        <taxon>Anaerolineae</taxon>
        <taxon>Anaerolineales</taxon>
        <taxon>Anaerolineaceae</taxon>
        <taxon>Ornatilinea</taxon>
    </lineage>
</organism>
<evidence type="ECO:0000256" key="3">
    <source>
        <dbReference type="ARBA" id="ARBA00022801"/>
    </source>
</evidence>
<dbReference type="Pfam" id="PF01979">
    <property type="entry name" value="Amidohydro_1"/>
    <property type="match status" value="1"/>
</dbReference>
<feature type="binding site" evidence="7">
    <location>
        <position position="254"/>
    </location>
    <ligand>
        <name>4-imidazolone-5-propanoate</name>
        <dbReference type="ChEBI" id="CHEBI:77893"/>
    </ligand>
</feature>
<accession>A0A0P6XK36</accession>
<feature type="binding site" evidence="7">
    <location>
        <position position="146"/>
    </location>
    <ligand>
        <name>N-formimidoyl-L-glutamate</name>
        <dbReference type="ChEBI" id="CHEBI:58928"/>
    </ligand>
</feature>
<keyword evidence="2 7" id="KW-0479">Metal-binding</keyword>
<gene>
    <name evidence="7" type="primary">hutI</name>
    <name evidence="10" type="ORF">ADN00_01390</name>
</gene>
<evidence type="ECO:0000313" key="11">
    <source>
        <dbReference type="Proteomes" id="UP000050417"/>
    </source>
</evidence>
<dbReference type="InterPro" id="IPR006680">
    <property type="entry name" value="Amidohydro-rel"/>
</dbReference>
<evidence type="ECO:0000313" key="10">
    <source>
        <dbReference type="EMBL" id="KPL80528.1"/>
    </source>
</evidence>
<keyword evidence="5 7" id="KW-0862">Zinc</keyword>
<dbReference type="UniPathway" id="UPA00379">
    <property type="reaction ID" value="UER00551"/>
</dbReference>
<dbReference type="InterPro" id="IPR054418">
    <property type="entry name" value="MQNX/HUTI_composite_N"/>
</dbReference>
<feature type="binding site" evidence="7">
    <location>
        <position position="326"/>
    </location>
    <ligand>
        <name>Zn(2+)</name>
        <dbReference type="ChEBI" id="CHEBI:29105"/>
    </ligand>
</feature>
<dbReference type="OrthoDB" id="9776455at2"/>
<evidence type="ECO:0000256" key="7">
    <source>
        <dbReference type="HAMAP-Rule" id="MF_00372"/>
    </source>
</evidence>
<feature type="binding site" evidence="7">
    <location>
        <position position="328"/>
    </location>
    <ligand>
        <name>N-formimidoyl-L-glutamate</name>
        <dbReference type="ChEBI" id="CHEBI:58928"/>
    </ligand>
</feature>
<name>A0A0P6XK36_9CHLR</name>
<dbReference type="EMBL" id="LGCL01000004">
    <property type="protein sequence ID" value="KPL80528.1"/>
    <property type="molecule type" value="Genomic_DNA"/>
</dbReference>
<keyword evidence="6 7" id="KW-0408">Iron</keyword>
<feature type="binding site" evidence="7">
    <location>
        <position position="74"/>
    </location>
    <ligand>
        <name>Zn(2+)</name>
        <dbReference type="ChEBI" id="CHEBI:29105"/>
    </ligand>
</feature>
<dbReference type="NCBIfam" id="TIGR01224">
    <property type="entry name" value="hutI"/>
    <property type="match status" value="1"/>
</dbReference>
<dbReference type="RefSeq" id="WP_075061172.1">
    <property type="nucleotide sequence ID" value="NZ_LGCL01000004.1"/>
</dbReference>